<organism evidence="2 3">
    <name type="scientific">Adineta steineri</name>
    <dbReference type="NCBI Taxonomy" id="433720"/>
    <lineage>
        <taxon>Eukaryota</taxon>
        <taxon>Metazoa</taxon>
        <taxon>Spiralia</taxon>
        <taxon>Gnathifera</taxon>
        <taxon>Rotifera</taxon>
        <taxon>Eurotatoria</taxon>
        <taxon>Bdelloidea</taxon>
        <taxon>Adinetida</taxon>
        <taxon>Adinetidae</taxon>
        <taxon>Adineta</taxon>
    </lineage>
</organism>
<feature type="coiled-coil region" evidence="1">
    <location>
        <begin position="3"/>
        <end position="68"/>
    </location>
</feature>
<protein>
    <submittedName>
        <fullName evidence="2">Uncharacterized protein</fullName>
    </submittedName>
</protein>
<gene>
    <name evidence="2" type="ORF">JYZ213_LOCUS46037</name>
</gene>
<sequence length="134" mass="15034">VMERRLLGLVRDLEKEREEYLNQEALVKKQTDILANQFRNNASQSVAFSDAQAQLKREQAKADALKRVEIARIDGLSSMCSTLGITQAKHIGTLQYLRTLKDSADNVKYSIDFSHAIAQQPPIQQKLPAPLPST</sequence>
<evidence type="ECO:0000313" key="2">
    <source>
        <dbReference type="EMBL" id="CAF1546735.1"/>
    </source>
</evidence>
<evidence type="ECO:0000256" key="1">
    <source>
        <dbReference type="SAM" id="Coils"/>
    </source>
</evidence>
<comment type="caution">
    <text evidence="2">The sequence shown here is derived from an EMBL/GenBank/DDBJ whole genome shotgun (WGS) entry which is preliminary data.</text>
</comment>
<name>A0A815WJI8_9BILA</name>
<proteinExistence type="predicted"/>
<feature type="non-terminal residue" evidence="2">
    <location>
        <position position="1"/>
    </location>
</feature>
<reference evidence="2" key="1">
    <citation type="submission" date="2021-02" db="EMBL/GenBank/DDBJ databases">
        <authorList>
            <person name="Nowell W R."/>
        </authorList>
    </citation>
    <scope>NUCLEOTIDE SEQUENCE</scope>
</reference>
<keyword evidence="1" id="KW-0175">Coiled coil</keyword>
<dbReference type="EMBL" id="CAJNOG010004963">
    <property type="protein sequence ID" value="CAF1546735.1"/>
    <property type="molecule type" value="Genomic_DNA"/>
</dbReference>
<accession>A0A815WJI8</accession>
<evidence type="ECO:0000313" key="3">
    <source>
        <dbReference type="Proteomes" id="UP000663845"/>
    </source>
</evidence>
<dbReference type="Proteomes" id="UP000663845">
    <property type="component" value="Unassembled WGS sequence"/>
</dbReference>
<dbReference type="AlphaFoldDB" id="A0A815WJI8"/>